<dbReference type="Proteomes" id="UP000642070">
    <property type="component" value="Unassembled WGS sequence"/>
</dbReference>
<evidence type="ECO:0000256" key="3">
    <source>
        <dbReference type="ARBA" id="ARBA00023136"/>
    </source>
</evidence>
<gene>
    <name evidence="7" type="ORF">GCM10007977_089800</name>
</gene>
<organism evidence="7 8">
    <name type="scientific">Dactylosporangium sucinum</name>
    <dbReference type="NCBI Taxonomy" id="1424081"/>
    <lineage>
        <taxon>Bacteria</taxon>
        <taxon>Bacillati</taxon>
        <taxon>Actinomycetota</taxon>
        <taxon>Actinomycetes</taxon>
        <taxon>Micromonosporales</taxon>
        <taxon>Micromonosporaceae</taxon>
        <taxon>Dactylosporangium</taxon>
    </lineage>
</organism>
<dbReference type="SUPFAM" id="SSF53850">
    <property type="entry name" value="Periplasmic binding protein-like II"/>
    <property type="match status" value="1"/>
</dbReference>
<accession>A0A917UB99</accession>
<feature type="chain" id="PRO_5039423002" evidence="6">
    <location>
        <begin position="25"/>
        <end position="425"/>
    </location>
</feature>
<reference evidence="7" key="1">
    <citation type="journal article" date="2014" name="Int. J. Syst. Evol. Microbiol.">
        <title>Complete genome sequence of Corynebacterium casei LMG S-19264T (=DSM 44701T), isolated from a smear-ripened cheese.</title>
        <authorList>
            <consortium name="US DOE Joint Genome Institute (JGI-PGF)"/>
            <person name="Walter F."/>
            <person name="Albersmeier A."/>
            <person name="Kalinowski J."/>
            <person name="Ruckert C."/>
        </authorList>
    </citation>
    <scope>NUCLEOTIDE SEQUENCE</scope>
    <source>
        <strain evidence="7">JCM 19831</strain>
    </source>
</reference>
<evidence type="ECO:0000313" key="8">
    <source>
        <dbReference type="Proteomes" id="UP000642070"/>
    </source>
</evidence>
<dbReference type="CDD" id="cd13585">
    <property type="entry name" value="PBP2_TMBP_like"/>
    <property type="match status" value="1"/>
</dbReference>
<keyword evidence="2 6" id="KW-0732">Signal</keyword>
<comment type="caution">
    <text evidence="7">The sequence shown here is derived from an EMBL/GenBank/DDBJ whole genome shotgun (WGS) entry which is preliminary data.</text>
</comment>
<dbReference type="AlphaFoldDB" id="A0A917UB99"/>
<dbReference type="PANTHER" id="PTHR43649">
    <property type="entry name" value="ARABINOSE-BINDING PROTEIN-RELATED"/>
    <property type="match status" value="1"/>
</dbReference>
<evidence type="ECO:0000256" key="2">
    <source>
        <dbReference type="ARBA" id="ARBA00022729"/>
    </source>
</evidence>
<dbReference type="PROSITE" id="PS51257">
    <property type="entry name" value="PROKAR_LIPOPROTEIN"/>
    <property type="match status" value="1"/>
</dbReference>
<evidence type="ECO:0000256" key="6">
    <source>
        <dbReference type="SAM" id="SignalP"/>
    </source>
</evidence>
<evidence type="ECO:0000256" key="4">
    <source>
        <dbReference type="ARBA" id="ARBA00023139"/>
    </source>
</evidence>
<evidence type="ECO:0000256" key="1">
    <source>
        <dbReference type="ARBA" id="ARBA00022475"/>
    </source>
</evidence>
<dbReference type="InterPro" id="IPR006059">
    <property type="entry name" value="SBP"/>
</dbReference>
<dbReference type="EMBL" id="BMPI01000068">
    <property type="protein sequence ID" value="GGM74295.1"/>
    <property type="molecule type" value="Genomic_DNA"/>
</dbReference>
<sequence length="425" mass="45221">MSARPRLRLHRAAALIAVAALALAGCSKGSATKDTSEGGVTTVRYLTFSAAPDHLDDLNGIVAAFEKANPDVKVSVQTAPYKDYFTQLQTSIAGGTAPDAFELDYQNFVTYAQAGSLADLAGPAANDKTWQPSVLSPAALDAFKHGGKQYGLPESFSTVVLIYNKALFDAAGVAYPTADWKWSDETAAAQKLTDKAKGVYGDYQPVSFYEFYKSVNQAGGTFLSADGKSATFNSPQGVAAAKWLIGKPGATMPTLTEIGNTPDFDTNLFKAGKLAMWHNGNWQFDTLKSVPFGWDVVVEPGDAQKASAVFQNGVAVSAKSSHQDAAFRWLNFLTTSEQTVTARINSSWELPPLADASKLSGYLDKTPPSNRKAVMDALGKQSLLPVIAKEQQMQDIVNDALTKAAGGADLQKTLDDAAKQVTALL</sequence>
<dbReference type="Pfam" id="PF01547">
    <property type="entry name" value="SBP_bac_1"/>
    <property type="match status" value="1"/>
</dbReference>
<evidence type="ECO:0000313" key="7">
    <source>
        <dbReference type="EMBL" id="GGM74295.1"/>
    </source>
</evidence>
<name>A0A917UB99_9ACTN</name>
<keyword evidence="3" id="KW-0472">Membrane</keyword>
<proteinExistence type="predicted"/>
<dbReference type="PANTHER" id="PTHR43649:SF33">
    <property type="entry name" value="POLYGALACTURONAN_RHAMNOGALACTURONAN-BINDING PROTEIN YTCQ"/>
    <property type="match status" value="1"/>
</dbReference>
<keyword evidence="1" id="KW-1003">Cell membrane</keyword>
<keyword evidence="8" id="KW-1185">Reference proteome</keyword>
<dbReference type="RefSeq" id="WP_190256195.1">
    <property type="nucleotide sequence ID" value="NZ_BMPI01000068.1"/>
</dbReference>
<keyword evidence="4" id="KW-0564">Palmitate</keyword>
<dbReference type="Gene3D" id="3.40.190.10">
    <property type="entry name" value="Periplasmic binding protein-like II"/>
    <property type="match status" value="1"/>
</dbReference>
<dbReference type="InterPro" id="IPR050490">
    <property type="entry name" value="Bact_solute-bd_prot1"/>
</dbReference>
<reference evidence="7" key="2">
    <citation type="submission" date="2020-09" db="EMBL/GenBank/DDBJ databases">
        <authorList>
            <person name="Sun Q."/>
            <person name="Ohkuma M."/>
        </authorList>
    </citation>
    <scope>NUCLEOTIDE SEQUENCE</scope>
    <source>
        <strain evidence="7">JCM 19831</strain>
    </source>
</reference>
<evidence type="ECO:0000256" key="5">
    <source>
        <dbReference type="ARBA" id="ARBA00023288"/>
    </source>
</evidence>
<protein>
    <submittedName>
        <fullName evidence="7">Sugar ABC transporter substrate-binding protein</fullName>
    </submittedName>
</protein>
<feature type="signal peptide" evidence="6">
    <location>
        <begin position="1"/>
        <end position="24"/>
    </location>
</feature>
<keyword evidence="5" id="KW-0449">Lipoprotein</keyword>